<dbReference type="SUPFAM" id="SSF160272">
    <property type="entry name" value="Shew3726-like"/>
    <property type="match status" value="1"/>
</dbReference>
<dbReference type="OrthoDB" id="7360668at2"/>
<evidence type="ECO:0008006" key="3">
    <source>
        <dbReference type="Google" id="ProtNLM"/>
    </source>
</evidence>
<dbReference type="EMBL" id="FNUY01000011">
    <property type="protein sequence ID" value="SEG73772.1"/>
    <property type="molecule type" value="Genomic_DNA"/>
</dbReference>
<dbReference type="InterPro" id="IPR036692">
    <property type="entry name" value="Shew3726-like_sf"/>
</dbReference>
<dbReference type="InterPro" id="IPR009962">
    <property type="entry name" value="DUF1488"/>
</dbReference>
<dbReference type="RefSeq" id="WP_103874700.1">
    <property type="nucleotide sequence ID" value="NZ_FNUY01000011.1"/>
</dbReference>
<dbReference type="AlphaFoldDB" id="A0A1H6CLG0"/>
<dbReference type="Pfam" id="PF07369">
    <property type="entry name" value="DUF1488"/>
    <property type="match status" value="1"/>
</dbReference>
<organism evidence="1 2">
    <name type="scientific">Bosea lathyri</name>
    <dbReference type="NCBI Taxonomy" id="1036778"/>
    <lineage>
        <taxon>Bacteria</taxon>
        <taxon>Pseudomonadati</taxon>
        <taxon>Pseudomonadota</taxon>
        <taxon>Alphaproteobacteria</taxon>
        <taxon>Hyphomicrobiales</taxon>
        <taxon>Boseaceae</taxon>
        <taxon>Bosea</taxon>
    </lineage>
</organism>
<evidence type="ECO:0000313" key="1">
    <source>
        <dbReference type="EMBL" id="SEG73772.1"/>
    </source>
</evidence>
<gene>
    <name evidence="1" type="ORF">SAMN04488115_11117</name>
</gene>
<accession>A0A1H6CLG0</accession>
<name>A0A1H6CLG0_9HYPH</name>
<keyword evidence="2" id="KW-1185">Reference proteome</keyword>
<evidence type="ECO:0000313" key="2">
    <source>
        <dbReference type="Proteomes" id="UP000236743"/>
    </source>
</evidence>
<dbReference type="Proteomes" id="UP000236743">
    <property type="component" value="Unassembled WGS sequence"/>
</dbReference>
<sequence>MALNFPNPVRSFDPGRFCVSFWGSDASLEITFQVEIDALRKLKPSVGDSEAQMLEAFDQNREAILTAASTAYGRHKANYHRITAADVSAGSR</sequence>
<protein>
    <recommendedName>
        <fullName evidence="3">DUF1488 domain-containing protein</fullName>
    </recommendedName>
</protein>
<reference evidence="1 2" key="1">
    <citation type="submission" date="2016-10" db="EMBL/GenBank/DDBJ databases">
        <authorList>
            <person name="de Groot N.N."/>
        </authorList>
    </citation>
    <scope>NUCLEOTIDE SEQUENCE [LARGE SCALE GENOMIC DNA]</scope>
    <source>
        <strain evidence="1 2">DSM 26656</strain>
    </source>
</reference>
<proteinExistence type="predicted"/>